<sequence length="1146" mass="126921">MRKISQFLSPTVAESGKFSVSQSQQKSLKVDFQSAYGVQISSAEINTQTNVPLPQCSAVAESGNFPVSQSQHKSLKVDFQSSCGIQISSAGISTQSNVPRHEMSIVNGSGNGDHECEVDDDYDGPYTQTDPSEQRVDDQPADVTQRMDESMELTKAVPGCIVLGFPYHGPGQSVDPQTDCVTSECASAAGELVGSCLSSHPREAELVGPQSLGRADNALELQEATEENIPENAQKIADCLSGRTKDLSRDLMSASMDFTNMLPENICVNVEDPNKNPEREFFLDKPSHSTTQVMSTSMEFTQVLPSNILCNVEENALSIGASERQNIKFDQTIAINTSMEFTMALPSNIQIDFSEQGNQIEGKDEGDLSHSTTQSRARCQTVQEDGSRTLASSMKFTMPEPGGNMVQDHNGDQNVVSDTTNEEIPNQNQTNVMCASMEFTRQMPSNIQGKCTGPTTIGLQDNINNIMPHNHTQALCTSMEFTRPLPSNIISNAAFNSDFRNNDGKEAMDVLENRDAEVQEPSKDDNQLLCIGAHTMKQSDSSQTQNTCTFDVERKAKEDGNEKSQSEVLDLHHENQDEISRGPESVERTDSQALPFNSSSDFVEGMSVSSISNPFKSKPRLISSPPTRSGIESIVPRGTVQDNALPISVSESSRAWDVVDIPDPFKSKPCIPNSPARSEQTDQHCQGVSAIGDVESTQKYEDTLLVKANGGLHLPSGEKHCMLLDVSPPFHDVSSNNSIEISANVTDSCTNLLHTTIKNAEITLRQMQEDAEEMSGPGKRLEDMDCDHDLAEDIVMSQGSETEGNSNHIQSSSPDDAKHCANGMEWETTPDSSRSAKRLRSSILDDEELTHENSPKYSKRQHDFDLEHKVCLIDSSNSPKRLCSSNSDLRKNNVCGTSETDIASDPQSVLSHSSLKDSSSKTNCSGLSIMDNSTHLCVDDILFEYQRRHPQFWNAVKVDNDVWSIKFRCTELELKVHLEPSQNLGNIVALKGCFTSNVTDKTKPAIRWGMSILMEKVRTQDWNSLVSNTTNFIAALQKIVQEVLLVRKFIIQIILLEKQHDLEFHNDSLSFDITSFKCHLWFQVSLKLDSWEKYSRKHISIKNIVGETRESEVKNLITGVKKDLYFLRNYITDLKDYVKTLEQFCK</sequence>
<feature type="compositionally biased region" description="Polar residues" evidence="1">
    <location>
        <begin position="799"/>
        <end position="814"/>
    </location>
</feature>
<organism evidence="2 3">
    <name type="scientific">Megalurothrips usitatus</name>
    <name type="common">bean blossom thrips</name>
    <dbReference type="NCBI Taxonomy" id="439358"/>
    <lineage>
        <taxon>Eukaryota</taxon>
        <taxon>Metazoa</taxon>
        <taxon>Ecdysozoa</taxon>
        <taxon>Arthropoda</taxon>
        <taxon>Hexapoda</taxon>
        <taxon>Insecta</taxon>
        <taxon>Pterygota</taxon>
        <taxon>Neoptera</taxon>
        <taxon>Paraneoptera</taxon>
        <taxon>Thysanoptera</taxon>
        <taxon>Terebrantia</taxon>
        <taxon>Thripoidea</taxon>
        <taxon>Thripidae</taxon>
        <taxon>Megalurothrips</taxon>
    </lineage>
</organism>
<protein>
    <recommendedName>
        <fullName evidence="4">Protein CASC5</fullName>
    </recommendedName>
</protein>
<dbReference type="Proteomes" id="UP001075354">
    <property type="component" value="Chromosome 3"/>
</dbReference>
<evidence type="ECO:0008006" key="4">
    <source>
        <dbReference type="Google" id="ProtNLM"/>
    </source>
</evidence>
<name>A0AAV7XUX0_9NEOP</name>
<keyword evidence="3" id="KW-1185">Reference proteome</keyword>
<evidence type="ECO:0000313" key="3">
    <source>
        <dbReference type="Proteomes" id="UP001075354"/>
    </source>
</evidence>
<dbReference type="AlphaFoldDB" id="A0AAV7XUX0"/>
<feature type="region of interest" description="Disordered" evidence="1">
    <location>
        <begin position="105"/>
        <end position="140"/>
    </location>
</feature>
<feature type="region of interest" description="Disordered" evidence="1">
    <location>
        <begin position="799"/>
        <end position="861"/>
    </location>
</feature>
<proteinExistence type="predicted"/>
<comment type="caution">
    <text evidence="2">The sequence shown here is derived from an EMBL/GenBank/DDBJ whole genome shotgun (WGS) entry which is preliminary data.</text>
</comment>
<feature type="compositionally biased region" description="Polar residues" evidence="1">
    <location>
        <begin position="591"/>
        <end position="600"/>
    </location>
</feature>
<feature type="compositionally biased region" description="Basic and acidic residues" evidence="1">
    <location>
        <begin position="556"/>
        <end position="590"/>
    </location>
</feature>
<reference evidence="2" key="1">
    <citation type="submission" date="2022-12" db="EMBL/GenBank/DDBJ databases">
        <title>Chromosome-level genome assembly of the bean flower thrips Megalurothrips usitatus.</title>
        <authorList>
            <person name="Ma L."/>
            <person name="Liu Q."/>
            <person name="Li H."/>
            <person name="Cai W."/>
        </authorList>
    </citation>
    <scope>NUCLEOTIDE SEQUENCE</scope>
    <source>
        <strain evidence="2">Cailab_2022a</strain>
    </source>
</reference>
<gene>
    <name evidence="2" type="ORF">ONE63_006598</name>
</gene>
<dbReference type="EMBL" id="JAPTSV010000003">
    <property type="protein sequence ID" value="KAJ1529865.1"/>
    <property type="molecule type" value="Genomic_DNA"/>
</dbReference>
<accession>A0AAV7XUX0</accession>
<evidence type="ECO:0000256" key="1">
    <source>
        <dbReference type="SAM" id="MobiDB-lite"/>
    </source>
</evidence>
<feature type="compositionally biased region" description="Basic and acidic residues" evidence="1">
    <location>
        <begin position="850"/>
        <end position="861"/>
    </location>
</feature>
<evidence type="ECO:0000313" key="2">
    <source>
        <dbReference type="EMBL" id="KAJ1529865.1"/>
    </source>
</evidence>
<feature type="region of interest" description="Disordered" evidence="1">
    <location>
        <begin position="556"/>
        <end position="600"/>
    </location>
</feature>